<dbReference type="RefSeq" id="WP_128686500.1">
    <property type="nucleotide sequence ID" value="NZ_CP029684.2"/>
</dbReference>
<gene>
    <name evidence="1" type="ORF">EVC35_08335</name>
</gene>
<evidence type="ECO:0000313" key="1">
    <source>
        <dbReference type="EMBL" id="MDN6900991.1"/>
    </source>
</evidence>
<dbReference type="AlphaFoldDB" id="A0AAJ1RAY9"/>
<dbReference type="EMBL" id="SDWY01000005">
    <property type="protein sequence ID" value="MDN6900991.1"/>
    <property type="molecule type" value="Genomic_DNA"/>
</dbReference>
<accession>A0AAJ1RAY9</accession>
<evidence type="ECO:0000313" key="2">
    <source>
        <dbReference type="Proteomes" id="UP001167919"/>
    </source>
</evidence>
<proteinExistence type="predicted"/>
<reference evidence="1" key="1">
    <citation type="submission" date="2019-01" db="EMBL/GenBank/DDBJ databases">
        <title>Oenococcus sicerae UCMA17102.</title>
        <authorList>
            <person name="Cousin F.J."/>
            <person name="Le Guellec R."/>
            <person name="Cretenet M."/>
        </authorList>
    </citation>
    <scope>NUCLEOTIDE SEQUENCE</scope>
    <source>
        <strain evidence="1">UCMA17102</strain>
    </source>
</reference>
<sequence length="235" mass="26734">MKIPHAKGLFSLSILAVLLLIIFALATRFTNRPHLSLAKRDATIILSTAVENRLPKKYLADGPEKTKADDLMEIKRNLTKNLLLSGSLTYDKKKYTQTGVLTRLAEKIYELTFTKRSAEINKVTLNNTHTARVDYTIQPLNLQKVFDQLTSASQADLNQAKNKTRPTDLSQSQIALLQYILISVNWQRYLAHQQNNDAKIQSYFTIVFAARKQHYLITEKTLQFIQTKGVNNVGQ</sequence>
<dbReference type="Proteomes" id="UP001167919">
    <property type="component" value="Unassembled WGS sequence"/>
</dbReference>
<protein>
    <submittedName>
        <fullName evidence="1">Uncharacterized protein</fullName>
    </submittedName>
</protein>
<comment type="caution">
    <text evidence="1">The sequence shown here is derived from an EMBL/GenBank/DDBJ whole genome shotgun (WGS) entry which is preliminary data.</text>
</comment>
<name>A0AAJ1RAY9_9LACO</name>
<organism evidence="1 2">
    <name type="scientific">Oenococcus sicerae</name>
    <dbReference type="NCBI Taxonomy" id="2203724"/>
    <lineage>
        <taxon>Bacteria</taxon>
        <taxon>Bacillati</taxon>
        <taxon>Bacillota</taxon>
        <taxon>Bacilli</taxon>
        <taxon>Lactobacillales</taxon>
        <taxon>Lactobacillaceae</taxon>
        <taxon>Oenococcus</taxon>
    </lineage>
</organism>